<reference evidence="2 3" key="1">
    <citation type="submission" date="2021-04" db="EMBL/GenBank/DDBJ databases">
        <authorList>
            <person name="Ivanova A."/>
        </authorList>
    </citation>
    <scope>NUCLEOTIDE SEQUENCE [LARGE SCALE GENOMIC DNA]</scope>
    <source>
        <strain evidence="2 3">G18</strain>
    </source>
</reference>
<feature type="compositionally biased region" description="Low complexity" evidence="1">
    <location>
        <begin position="188"/>
        <end position="201"/>
    </location>
</feature>
<feature type="compositionally biased region" description="Acidic residues" evidence="1">
    <location>
        <begin position="163"/>
        <end position="182"/>
    </location>
</feature>
<dbReference type="InterPro" id="IPR010287">
    <property type="entry name" value="DUF892_YciF-like"/>
</dbReference>
<gene>
    <name evidence="2" type="ORF">J8F10_10180</name>
</gene>
<evidence type="ECO:0000313" key="2">
    <source>
        <dbReference type="EMBL" id="MBP3955647.1"/>
    </source>
</evidence>
<dbReference type="PANTHER" id="PTHR30565">
    <property type="entry name" value="PROTEIN YCIF"/>
    <property type="match status" value="1"/>
</dbReference>
<dbReference type="InterPro" id="IPR009078">
    <property type="entry name" value="Ferritin-like_SF"/>
</dbReference>
<protein>
    <submittedName>
        <fullName evidence="2">Ferritin-like domain-containing protein</fullName>
    </submittedName>
</protein>
<dbReference type="Proteomes" id="UP000676565">
    <property type="component" value="Unassembled WGS sequence"/>
</dbReference>
<evidence type="ECO:0000313" key="3">
    <source>
        <dbReference type="Proteomes" id="UP000676565"/>
    </source>
</evidence>
<organism evidence="2 3">
    <name type="scientific">Gemmata palustris</name>
    <dbReference type="NCBI Taxonomy" id="2822762"/>
    <lineage>
        <taxon>Bacteria</taxon>
        <taxon>Pseudomonadati</taxon>
        <taxon>Planctomycetota</taxon>
        <taxon>Planctomycetia</taxon>
        <taxon>Gemmatales</taxon>
        <taxon>Gemmataceae</taxon>
        <taxon>Gemmata</taxon>
    </lineage>
</organism>
<name>A0ABS5BQC5_9BACT</name>
<dbReference type="SUPFAM" id="SSF47240">
    <property type="entry name" value="Ferritin-like"/>
    <property type="match status" value="1"/>
</dbReference>
<evidence type="ECO:0000256" key="1">
    <source>
        <dbReference type="SAM" id="MobiDB-lite"/>
    </source>
</evidence>
<accession>A0ABS5BQC5</accession>
<dbReference type="Gene3D" id="1.20.1260.10">
    <property type="match status" value="1"/>
</dbReference>
<keyword evidence="3" id="KW-1185">Reference proteome</keyword>
<dbReference type="PANTHER" id="PTHR30565:SF9">
    <property type="entry name" value="PROTEIN YCIF"/>
    <property type="match status" value="1"/>
</dbReference>
<comment type="caution">
    <text evidence="2">The sequence shown here is derived from an EMBL/GenBank/DDBJ whole genome shotgun (WGS) entry which is preliminary data.</text>
</comment>
<dbReference type="InterPro" id="IPR047114">
    <property type="entry name" value="YciF"/>
</dbReference>
<dbReference type="InterPro" id="IPR012347">
    <property type="entry name" value="Ferritin-like"/>
</dbReference>
<feature type="region of interest" description="Disordered" evidence="1">
    <location>
        <begin position="156"/>
        <end position="201"/>
    </location>
</feature>
<proteinExistence type="predicted"/>
<dbReference type="EMBL" id="JAGKQQ010000001">
    <property type="protein sequence ID" value="MBP3955647.1"/>
    <property type="molecule type" value="Genomic_DNA"/>
</dbReference>
<sequence length="201" mass="21980">MSLDSLHDLYVDELKDLYNAENQLLKALPKMAKKATAPELKAAFTEHLEVTRTQIGRLEQIFTALEVSPKGKKCKAMEGLIEEGKEVLEEDGNPSVIDAALIACAQRVEHYEMAGYGCVRTFAGLLGYSEAEVLLQETLDEEKEADEKLNELAETVINVEAQGAEDDEEGEDDTEEGEEEPEDPKPAPKGGKSAPKAGSKK</sequence>
<dbReference type="Pfam" id="PF05974">
    <property type="entry name" value="DUF892"/>
    <property type="match status" value="1"/>
</dbReference>
<dbReference type="CDD" id="cd07909">
    <property type="entry name" value="YciF"/>
    <property type="match status" value="1"/>
</dbReference>
<dbReference type="RefSeq" id="WP_210653717.1">
    <property type="nucleotide sequence ID" value="NZ_JAGKQQ010000001.1"/>
</dbReference>